<dbReference type="OrthoDB" id="6539015at2"/>
<keyword evidence="4" id="KW-0479">Metal-binding</keyword>
<dbReference type="PATRIC" id="fig|1453496.5.peg.3916"/>
<organism evidence="7 8">
    <name type="scientific">Hafnia alvei FB1</name>
    <dbReference type="NCBI Taxonomy" id="1453496"/>
    <lineage>
        <taxon>Bacteria</taxon>
        <taxon>Pseudomonadati</taxon>
        <taxon>Pseudomonadota</taxon>
        <taxon>Gammaproteobacteria</taxon>
        <taxon>Enterobacterales</taxon>
        <taxon>Hafniaceae</taxon>
        <taxon>Hafnia</taxon>
    </lineage>
</organism>
<feature type="signal peptide" evidence="6">
    <location>
        <begin position="1"/>
        <end position="22"/>
    </location>
</feature>
<dbReference type="InterPro" id="IPR009155">
    <property type="entry name" value="Cyt_b562"/>
</dbReference>
<gene>
    <name evidence="7" type="ORF">AT03_19035</name>
</gene>
<evidence type="ECO:0000256" key="1">
    <source>
        <dbReference type="ARBA" id="ARBA00002028"/>
    </source>
</evidence>
<reference evidence="7 8" key="1">
    <citation type="journal article" date="2014" name="Gut Pathog.">
        <title>Gene clusters of Hafnia alvei strain FB1 important in survival and pathogenesis: a draft genome perspective.</title>
        <authorList>
            <person name="Tan J.Y."/>
            <person name="Yin W.F."/>
            <person name="Chan K.G."/>
        </authorList>
    </citation>
    <scope>NUCLEOTIDE SEQUENCE [LARGE SCALE GENOMIC DNA]</scope>
    <source>
        <strain evidence="7 8">FB1</strain>
    </source>
</reference>
<keyword evidence="4" id="KW-0349">Heme</keyword>
<protein>
    <submittedName>
        <fullName evidence="7">Cytochrome B562</fullName>
    </submittedName>
</protein>
<evidence type="ECO:0000313" key="8">
    <source>
        <dbReference type="Proteomes" id="UP000029986"/>
    </source>
</evidence>
<evidence type="ECO:0000256" key="6">
    <source>
        <dbReference type="SAM" id="SignalP"/>
    </source>
</evidence>
<dbReference type="NCBIfam" id="NF011632">
    <property type="entry name" value="PRK15058.1"/>
    <property type="match status" value="1"/>
</dbReference>
<sequence>MRKTLLVLASAAMLMGSSLAYAAGEDVGDAMDTIASNYKTALKTDNPQEFKKALEGMKAGAQEAQKGTPPKLEKEPADGAKMTDFRHGLDILIGQINDAEKLADAGQFEQAKAAAEKFKDTRNAYHKKYK</sequence>
<name>A0A097R6D5_HAFAL</name>
<feature type="chain" id="PRO_5001937316" evidence="6">
    <location>
        <begin position="23"/>
        <end position="130"/>
    </location>
</feature>
<dbReference type="Gene3D" id="1.20.120.10">
    <property type="entry name" value="Cytochrome c/b562"/>
    <property type="match status" value="1"/>
</dbReference>
<dbReference type="InterPro" id="IPR010980">
    <property type="entry name" value="Cyt_c/b562"/>
</dbReference>
<dbReference type="HOGENOM" id="CLU_140814_1_1_6"/>
<accession>A0A097R6D5</accession>
<feature type="binding site" description="axial binding residue" evidence="4">
    <location>
        <position position="126"/>
    </location>
    <ligand>
        <name>heme b</name>
        <dbReference type="ChEBI" id="CHEBI:60344"/>
    </ligand>
    <ligandPart>
        <name>Fe</name>
        <dbReference type="ChEBI" id="CHEBI:18248"/>
    </ligandPart>
</feature>
<comment type="function">
    <text evidence="1">Electron-transport protein of unknown function.</text>
</comment>
<dbReference type="GO" id="GO:0009055">
    <property type="term" value="F:electron transfer activity"/>
    <property type="evidence" value="ECO:0007669"/>
    <property type="project" value="InterPro"/>
</dbReference>
<dbReference type="eggNOG" id="COG3783">
    <property type="taxonomic scope" value="Bacteria"/>
</dbReference>
<proteinExistence type="inferred from homology"/>
<dbReference type="GO" id="GO:0005506">
    <property type="term" value="F:iron ion binding"/>
    <property type="evidence" value="ECO:0007669"/>
    <property type="project" value="InterPro"/>
</dbReference>
<keyword evidence="3 6" id="KW-0732">Signal</keyword>
<dbReference type="PIRSF" id="PIRSF000029">
    <property type="entry name" value="Cytochrome_b562"/>
    <property type="match status" value="1"/>
</dbReference>
<feature type="region of interest" description="Disordered" evidence="5">
    <location>
        <begin position="57"/>
        <end position="78"/>
    </location>
</feature>
<dbReference type="GO" id="GO:0042597">
    <property type="term" value="C:periplasmic space"/>
    <property type="evidence" value="ECO:0007669"/>
    <property type="project" value="InterPro"/>
</dbReference>
<comment type="cofactor">
    <cofactor evidence="4">
        <name>heme b</name>
        <dbReference type="ChEBI" id="CHEBI:60344"/>
    </cofactor>
    <text evidence="4">Binds 1 heme b (iron(II)-protoporphyrin IX) group per molecule.</text>
</comment>
<dbReference type="RefSeq" id="WP_025801106.1">
    <property type="nucleotide sequence ID" value="NZ_CP009706.1"/>
</dbReference>
<dbReference type="SUPFAM" id="SSF47175">
    <property type="entry name" value="Cytochromes"/>
    <property type="match status" value="1"/>
</dbReference>
<evidence type="ECO:0000256" key="5">
    <source>
        <dbReference type="SAM" id="MobiDB-lite"/>
    </source>
</evidence>
<dbReference type="GO" id="GO:0020037">
    <property type="term" value="F:heme binding"/>
    <property type="evidence" value="ECO:0007669"/>
    <property type="project" value="InterPro"/>
</dbReference>
<dbReference type="AlphaFoldDB" id="A0A097R6D5"/>
<evidence type="ECO:0000256" key="3">
    <source>
        <dbReference type="ARBA" id="ARBA00022729"/>
    </source>
</evidence>
<evidence type="ECO:0000256" key="2">
    <source>
        <dbReference type="ARBA" id="ARBA00005523"/>
    </source>
</evidence>
<feature type="binding site" description="axial binding residue" evidence="4">
    <location>
        <position position="31"/>
    </location>
    <ligand>
        <name>heme b</name>
        <dbReference type="ChEBI" id="CHEBI:60344"/>
    </ligand>
    <ligandPart>
        <name>Fe</name>
        <dbReference type="ChEBI" id="CHEBI:18248"/>
    </ligandPart>
</feature>
<dbReference type="Proteomes" id="UP000029986">
    <property type="component" value="Chromosome"/>
</dbReference>
<keyword evidence="4" id="KW-0408">Iron</keyword>
<dbReference type="GO" id="GO:0022900">
    <property type="term" value="P:electron transport chain"/>
    <property type="evidence" value="ECO:0007669"/>
    <property type="project" value="InterPro"/>
</dbReference>
<dbReference type="KEGG" id="hav:AT03_19035"/>
<evidence type="ECO:0000313" key="7">
    <source>
        <dbReference type="EMBL" id="AIU74286.1"/>
    </source>
</evidence>
<comment type="similarity">
    <text evidence="2">Belongs to the cytochrome b562 family.</text>
</comment>
<dbReference type="Pfam" id="PF07361">
    <property type="entry name" value="Cytochrom_B562"/>
    <property type="match status" value="1"/>
</dbReference>
<evidence type="ECO:0000256" key="4">
    <source>
        <dbReference type="PIRSR" id="PIRSR000029-1"/>
    </source>
</evidence>
<dbReference type="EMBL" id="CP009706">
    <property type="protein sequence ID" value="AIU74286.1"/>
    <property type="molecule type" value="Genomic_DNA"/>
</dbReference>
<dbReference type="GeneID" id="56893406"/>
<keyword evidence="8" id="KW-1185">Reference proteome</keyword>